<dbReference type="AlphaFoldDB" id="A0A3B0MD27"/>
<dbReference type="SUPFAM" id="SSF64518">
    <property type="entry name" value="Phase 1 flagellin"/>
    <property type="match status" value="1"/>
</dbReference>
<dbReference type="Pfam" id="PF22638">
    <property type="entry name" value="FlgK_D1"/>
    <property type="match status" value="1"/>
</dbReference>
<evidence type="ECO:0000256" key="4">
    <source>
        <dbReference type="ARBA" id="ARBA00016244"/>
    </source>
</evidence>
<dbReference type="Proteomes" id="UP000272908">
    <property type="component" value="Unassembled WGS sequence"/>
</dbReference>
<dbReference type="Pfam" id="PF06429">
    <property type="entry name" value="Flg_bbr_C"/>
    <property type="match status" value="1"/>
</dbReference>
<dbReference type="GO" id="GO:0005576">
    <property type="term" value="C:extracellular region"/>
    <property type="evidence" value="ECO:0007669"/>
    <property type="project" value="UniProtKB-SubCell"/>
</dbReference>
<feature type="domain" description="Flagellar hook-associated protein FlgK helical" evidence="8">
    <location>
        <begin position="96"/>
        <end position="310"/>
    </location>
</feature>
<dbReference type="InterPro" id="IPR010930">
    <property type="entry name" value="Flg_bb/hook_C_dom"/>
</dbReference>
<evidence type="ECO:0000256" key="6">
    <source>
        <dbReference type="ARBA" id="ARBA00023143"/>
    </source>
</evidence>
<comment type="similarity">
    <text evidence="3">Belongs to the flagella basal body rod proteins family.</text>
</comment>
<reference evidence="10" key="1">
    <citation type="submission" date="2018-08" db="EMBL/GenBank/DDBJ databases">
        <authorList>
            <person name="Rodrigo-Torres L."/>
            <person name="Arahal R. D."/>
            <person name="Lucena T."/>
        </authorList>
    </citation>
    <scope>NUCLEOTIDE SEQUENCE [LARGE SCALE GENOMIC DNA]</scope>
    <source>
        <strain evidence="10">CECT 7235</strain>
    </source>
</reference>
<dbReference type="RefSeq" id="WP_121093874.1">
    <property type="nucleotide sequence ID" value="NZ_UIHC01000009.1"/>
</dbReference>
<evidence type="ECO:0000256" key="1">
    <source>
        <dbReference type="ARBA" id="ARBA00004365"/>
    </source>
</evidence>
<name>A0A3B0MD27_9RHOB</name>
<evidence type="ECO:0000313" key="9">
    <source>
        <dbReference type="EMBL" id="SUZ31598.1"/>
    </source>
</evidence>
<keyword evidence="10" id="KW-1185">Reference proteome</keyword>
<proteinExistence type="inferred from homology"/>
<comment type="subcellular location">
    <subcellularLocation>
        <location evidence="1">Bacterial flagellum</location>
    </subcellularLocation>
    <subcellularLocation>
        <location evidence="2">Secreted</location>
    </subcellularLocation>
</comment>
<dbReference type="PANTHER" id="PTHR30033:SF1">
    <property type="entry name" value="FLAGELLAR HOOK-ASSOCIATED PROTEIN 1"/>
    <property type="match status" value="1"/>
</dbReference>
<keyword evidence="6" id="KW-0975">Bacterial flagellum</keyword>
<dbReference type="NCBIfam" id="TIGR02492">
    <property type="entry name" value="flgK_ends"/>
    <property type="match status" value="1"/>
</dbReference>
<protein>
    <recommendedName>
        <fullName evidence="4">Flagellar hook-associated protein 1</fullName>
    </recommendedName>
</protein>
<organism evidence="9 10">
    <name type="scientific">Roseinatronobacter ekhonensis</name>
    <dbReference type="NCBI Taxonomy" id="254356"/>
    <lineage>
        <taxon>Bacteria</taxon>
        <taxon>Pseudomonadati</taxon>
        <taxon>Pseudomonadota</taxon>
        <taxon>Alphaproteobacteria</taxon>
        <taxon>Rhodobacterales</taxon>
        <taxon>Paracoccaceae</taxon>
        <taxon>Roseinatronobacter</taxon>
    </lineage>
</organism>
<evidence type="ECO:0000313" key="10">
    <source>
        <dbReference type="Proteomes" id="UP000272908"/>
    </source>
</evidence>
<accession>A0A3B0MD27</accession>
<dbReference type="InterPro" id="IPR053927">
    <property type="entry name" value="FlgK_helical"/>
</dbReference>
<sequence length="475" mass="49555">MSLGLASNSAMGGLRLSALGTRLVAENLANAETEGFGQRNLVPSSTLVNGHNTPIQRVADPVLLGATRRAESTHIHADVLNTGLAGLEHAFGLPGEADSLNGLVTSLASSLQQAATTPDSTAGLQTVAQDATRLAAKFNRTELQIQSIRQQADDSIAKDVGTLNDALARVAALNKDIQRQMLLGGDPNGLMDERQRVVSGIAQIIPVTEIPRENGRIMLLAANGQVLAENDHAQFGFAPTIGIGATDSLANGALAAVTLDGRALGPDSAITQSGRLGANLELRDTIAPGAQTRLDALAQDLLARFSGPQADTTLSHGEFGLFTLPVATTSPADATGLAGKLSLSTRFDPVTDTGLWRLRTGLNAVAPGPTSDPANLTRMAEALDKSTTLFSGTPAHDLTTHVAAQVSALATARLQAENDLSFAQAHHTALQEDFARSGVDTDTQMQRLLTLERAYAANARVLSAVDGMMRNLLEI</sequence>
<dbReference type="OrthoDB" id="7181295at2"/>
<evidence type="ECO:0000256" key="2">
    <source>
        <dbReference type="ARBA" id="ARBA00004613"/>
    </source>
</evidence>
<dbReference type="PANTHER" id="PTHR30033">
    <property type="entry name" value="FLAGELLAR HOOK-ASSOCIATED PROTEIN 1"/>
    <property type="match status" value="1"/>
</dbReference>
<evidence type="ECO:0000256" key="3">
    <source>
        <dbReference type="ARBA" id="ARBA00009677"/>
    </source>
</evidence>
<evidence type="ECO:0000256" key="5">
    <source>
        <dbReference type="ARBA" id="ARBA00022525"/>
    </source>
</evidence>
<evidence type="ECO:0000259" key="8">
    <source>
        <dbReference type="Pfam" id="PF22638"/>
    </source>
</evidence>
<dbReference type="GO" id="GO:0005198">
    <property type="term" value="F:structural molecule activity"/>
    <property type="evidence" value="ECO:0007669"/>
    <property type="project" value="InterPro"/>
</dbReference>
<feature type="domain" description="Flagellar basal-body/hook protein C-terminal" evidence="7">
    <location>
        <begin position="436"/>
        <end position="474"/>
    </location>
</feature>
<gene>
    <name evidence="9" type="ORF">ROE7235_01347</name>
</gene>
<keyword evidence="5" id="KW-0964">Secreted</keyword>
<dbReference type="EMBL" id="UIHC01000009">
    <property type="protein sequence ID" value="SUZ31598.1"/>
    <property type="molecule type" value="Genomic_DNA"/>
</dbReference>
<dbReference type="GO" id="GO:0044780">
    <property type="term" value="P:bacterial-type flagellum assembly"/>
    <property type="evidence" value="ECO:0007669"/>
    <property type="project" value="InterPro"/>
</dbReference>
<dbReference type="GO" id="GO:0009424">
    <property type="term" value="C:bacterial-type flagellum hook"/>
    <property type="evidence" value="ECO:0007669"/>
    <property type="project" value="InterPro"/>
</dbReference>
<dbReference type="InterPro" id="IPR002371">
    <property type="entry name" value="FlgK"/>
</dbReference>
<evidence type="ECO:0000259" key="7">
    <source>
        <dbReference type="Pfam" id="PF06429"/>
    </source>
</evidence>